<comment type="caution">
    <text evidence="1">The sequence shown here is derived from an EMBL/GenBank/DDBJ whole genome shotgun (WGS) entry which is preliminary data.</text>
</comment>
<dbReference type="Proteomes" id="UP001234297">
    <property type="component" value="Chromosome 5"/>
</dbReference>
<proteinExistence type="predicted"/>
<evidence type="ECO:0000313" key="2">
    <source>
        <dbReference type="Proteomes" id="UP001234297"/>
    </source>
</evidence>
<name>A0ACC2M2B6_PERAE</name>
<keyword evidence="2" id="KW-1185">Reference proteome</keyword>
<accession>A0ACC2M2B6</accession>
<sequence>MSSRCGQLVHSTVPISFKDWRAVPQKKKDELGKRLQQNPDCFVTRSQVYLATNRRKDGATGNLSRFAKVNVSTIKNPTEASFFDEATHSIHDLSGSIAKKLGVTAPPDRMDSQTKYGALARGVGAICLCFPHQGYREKIWDHVAGYIVVAGEVSCFSPSYCWIF</sequence>
<organism evidence="1 2">
    <name type="scientific">Persea americana</name>
    <name type="common">Avocado</name>
    <dbReference type="NCBI Taxonomy" id="3435"/>
    <lineage>
        <taxon>Eukaryota</taxon>
        <taxon>Viridiplantae</taxon>
        <taxon>Streptophyta</taxon>
        <taxon>Embryophyta</taxon>
        <taxon>Tracheophyta</taxon>
        <taxon>Spermatophyta</taxon>
        <taxon>Magnoliopsida</taxon>
        <taxon>Magnoliidae</taxon>
        <taxon>Laurales</taxon>
        <taxon>Lauraceae</taxon>
        <taxon>Persea</taxon>
    </lineage>
</organism>
<gene>
    <name evidence="1" type="ORF">MRB53_016433</name>
</gene>
<evidence type="ECO:0000313" key="1">
    <source>
        <dbReference type="EMBL" id="KAJ8639739.1"/>
    </source>
</evidence>
<dbReference type="EMBL" id="CM056813">
    <property type="protein sequence ID" value="KAJ8639739.1"/>
    <property type="molecule type" value="Genomic_DNA"/>
</dbReference>
<reference evidence="1 2" key="1">
    <citation type="journal article" date="2022" name="Hortic Res">
        <title>A haplotype resolved chromosomal level avocado genome allows analysis of novel avocado genes.</title>
        <authorList>
            <person name="Nath O."/>
            <person name="Fletcher S.J."/>
            <person name="Hayward A."/>
            <person name="Shaw L.M."/>
            <person name="Masouleh A.K."/>
            <person name="Furtado A."/>
            <person name="Henry R.J."/>
            <person name="Mitter N."/>
        </authorList>
    </citation>
    <scope>NUCLEOTIDE SEQUENCE [LARGE SCALE GENOMIC DNA]</scope>
    <source>
        <strain evidence="2">cv. Hass</strain>
    </source>
</reference>
<protein>
    <submittedName>
        <fullName evidence="1">Uncharacterized protein</fullName>
    </submittedName>
</protein>